<evidence type="ECO:0000313" key="2">
    <source>
        <dbReference type="EMBL" id="MCC9632173.1"/>
    </source>
</evidence>
<dbReference type="EMBL" id="JAJKFT010000010">
    <property type="protein sequence ID" value="MCC9632173.1"/>
    <property type="molecule type" value="Genomic_DNA"/>
</dbReference>
<reference evidence="2" key="1">
    <citation type="submission" date="2021-11" db="EMBL/GenBank/DDBJ databases">
        <title>Genome sequence.</title>
        <authorList>
            <person name="Sun Q."/>
        </authorList>
    </citation>
    <scope>NUCLEOTIDE SEQUENCE</scope>
    <source>
        <strain evidence="2">JC732</strain>
    </source>
</reference>
<feature type="transmembrane region" description="Helical" evidence="1">
    <location>
        <begin position="15"/>
        <end position="37"/>
    </location>
</feature>
<accession>A0A9X1SJ07</accession>
<dbReference type="AlphaFoldDB" id="A0A9X1SJ07"/>
<name>A0A9X1SJ07_9BACT</name>
<protein>
    <submittedName>
        <fullName evidence="2">Uncharacterized protein</fullName>
    </submittedName>
</protein>
<comment type="caution">
    <text evidence="2">The sequence shown here is derived from an EMBL/GenBank/DDBJ whole genome shotgun (WGS) entry which is preliminary data.</text>
</comment>
<feature type="transmembrane region" description="Helical" evidence="1">
    <location>
        <begin position="49"/>
        <end position="68"/>
    </location>
</feature>
<keyword evidence="1" id="KW-0812">Transmembrane</keyword>
<evidence type="ECO:0000256" key="1">
    <source>
        <dbReference type="SAM" id="Phobius"/>
    </source>
</evidence>
<keyword evidence="3" id="KW-1185">Reference proteome</keyword>
<sequence length="169" mass="19106">MNAPPTSFFSHLQRLLRLIACVVAPTFLFLVAVIVLAWQFTEFSSRQEILSLTSFLVIMSLSALAFNWSRATHTFASEATRRRIYFAGIDLFLASMLALIASCFAWLQSTPAPAILREFIPIDFQAGAQQYILSLWFWTHWIFLLLALLMTLGAIMSIVLAIQWPNEAS</sequence>
<proteinExistence type="predicted"/>
<dbReference type="RefSeq" id="WP_230225029.1">
    <property type="nucleotide sequence ID" value="NZ_JAJKFT010000010.1"/>
</dbReference>
<feature type="transmembrane region" description="Helical" evidence="1">
    <location>
        <begin position="84"/>
        <end position="107"/>
    </location>
</feature>
<organism evidence="2 3">
    <name type="scientific">Blastopirellula sediminis</name>
    <dbReference type="NCBI Taxonomy" id="2894196"/>
    <lineage>
        <taxon>Bacteria</taxon>
        <taxon>Pseudomonadati</taxon>
        <taxon>Planctomycetota</taxon>
        <taxon>Planctomycetia</taxon>
        <taxon>Pirellulales</taxon>
        <taxon>Pirellulaceae</taxon>
        <taxon>Blastopirellula</taxon>
    </lineage>
</organism>
<feature type="transmembrane region" description="Helical" evidence="1">
    <location>
        <begin position="141"/>
        <end position="162"/>
    </location>
</feature>
<dbReference type="Proteomes" id="UP001139103">
    <property type="component" value="Unassembled WGS sequence"/>
</dbReference>
<gene>
    <name evidence="2" type="ORF">LOC68_27575</name>
</gene>
<evidence type="ECO:0000313" key="3">
    <source>
        <dbReference type="Proteomes" id="UP001139103"/>
    </source>
</evidence>
<keyword evidence="1" id="KW-0472">Membrane</keyword>
<keyword evidence="1" id="KW-1133">Transmembrane helix</keyword>